<dbReference type="InterPro" id="IPR053074">
    <property type="entry name" value="NPC_Nucleoporin"/>
</dbReference>
<feature type="compositionally biased region" description="Polar residues" evidence="1">
    <location>
        <begin position="339"/>
        <end position="352"/>
    </location>
</feature>
<evidence type="ECO:0000313" key="3">
    <source>
        <dbReference type="Proteomes" id="UP001140510"/>
    </source>
</evidence>
<feature type="compositionally biased region" description="Basic and acidic residues" evidence="1">
    <location>
        <begin position="1001"/>
        <end position="1016"/>
    </location>
</feature>
<evidence type="ECO:0008006" key="4">
    <source>
        <dbReference type="Google" id="ProtNLM"/>
    </source>
</evidence>
<feature type="region of interest" description="Disordered" evidence="1">
    <location>
        <begin position="838"/>
        <end position="958"/>
    </location>
</feature>
<feature type="compositionally biased region" description="Polar residues" evidence="1">
    <location>
        <begin position="1026"/>
        <end position="1037"/>
    </location>
</feature>
<feature type="region of interest" description="Disordered" evidence="1">
    <location>
        <begin position="327"/>
        <end position="590"/>
    </location>
</feature>
<feature type="compositionally biased region" description="Low complexity" evidence="1">
    <location>
        <begin position="657"/>
        <end position="676"/>
    </location>
</feature>
<feature type="compositionally biased region" description="Acidic residues" evidence="1">
    <location>
        <begin position="1120"/>
        <end position="1129"/>
    </location>
</feature>
<feature type="compositionally biased region" description="Low complexity" evidence="1">
    <location>
        <begin position="801"/>
        <end position="825"/>
    </location>
</feature>
<feature type="compositionally biased region" description="Polar residues" evidence="1">
    <location>
        <begin position="388"/>
        <end position="438"/>
    </location>
</feature>
<protein>
    <recommendedName>
        <fullName evidence="4">RanBD1 domain-containing protein</fullName>
    </recommendedName>
</protein>
<reference evidence="2" key="1">
    <citation type="submission" date="2022-10" db="EMBL/GenBank/DDBJ databases">
        <title>Tapping the CABI collections for fungal endophytes: first genome assemblies for Collariella, Neodidymelliopsis, Ascochyta clinopodiicola, Didymella pomorum, Didymosphaeria variabile, Neocosmospora piperis and Neocucurbitaria cava.</title>
        <authorList>
            <person name="Hill R."/>
        </authorList>
    </citation>
    <scope>NUCLEOTIDE SEQUENCE</scope>
    <source>
        <strain evidence="2">IMI 355091</strain>
    </source>
</reference>
<feature type="compositionally biased region" description="Polar residues" evidence="1">
    <location>
        <begin position="1134"/>
        <end position="1144"/>
    </location>
</feature>
<evidence type="ECO:0000256" key="1">
    <source>
        <dbReference type="SAM" id="MobiDB-lite"/>
    </source>
</evidence>
<organism evidence="2 3">
    <name type="scientific">Didymella pomorum</name>
    <dbReference type="NCBI Taxonomy" id="749634"/>
    <lineage>
        <taxon>Eukaryota</taxon>
        <taxon>Fungi</taxon>
        <taxon>Dikarya</taxon>
        <taxon>Ascomycota</taxon>
        <taxon>Pezizomycotina</taxon>
        <taxon>Dothideomycetes</taxon>
        <taxon>Pleosporomycetidae</taxon>
        <taxon>Pleosporales</taxon>
        <taxon>Pleosporineae</taxon>
        <taxon>Didymellaceae</taxon>
        <taxon>Didymella</taxon>
    </lineage>
</organism>
<dbReference type="SUPFAM" id="SSF50729">
    <property type="entry name" value="PH domain-like"/>
    <property type="match status" value="1"/>
</dbReference>
<feature type="compositionally biased region" description="Polar residues" evidence="1">
    <location>
        <begin position="907"/>
        <end position="932"/>
    </location>
</feature>
<feature type="compositionally biased region" description="Low complexity" evidence="1">
    <location>
        <begin position="1210"/>
        <end position="1223"/>
    </location>
</feature>
<dbReference type="EMBL" id="JAPEVA010000019">
    <property type="protein sequence ID" value="KAJ4407795.1"/>
    <property type="molecule type" value="Genomic_DNA"/>
</dbReference>
<evidence type="ECO:0000313" key="2">
    <source>
        <dbReference type="EMBL" id="KAJ4407795.1"/>
    </source>
</evidence>
<feature type="compositionally biased region" description="Basic and acidic residues" evidence="1">
    <location>
        <begin position="1176"/>
        <end position="1191"/>
    </location>
</feature>
<feature type="compositionally biased region" description="Polar residues" evidence="1">
    <location>
        <begin position="1258"/>
        <end position="1274"/>
    </location>
</feature>
<dbReference type="OrthoDB" id="10265837at2759"/>
<comment type="caution">
    <text evidence="2">The sequence shown here is derived from an EMBL/GenBank/DDBJ whole genome shotgun (WGS) entry which is preliminary data.</text>
</comment>
<name>A0A9W8ZHY5_9PLEO</name>
<dbReference type="InterPro" id="IPR011993">
    <property type="entry name" value="PH-like_dom_sf"/>
</dbReference>
<feature type="compositionally biased region" description="Low complexity" evidence="1">
    <location>
        <begin position="942"/>
        <end position="952"/>
    </location>
</feature>
<accession>A0A9W8ZHY5</accession>
<proteinExistence type="predicted"/>
<feature type="region of interest" description="Disordered" evidence="1">
    <location>
        <begin position="972"/>
        <end position="1348"/>
    </location>
</feature>
<dbReference type="PANTHER" id="PTHR38697">
    <property type="entry name" value="NUCLEAR PORE COMPLEX PROTEIN SIMILAR TO S. CEREVISIAE NUP2 (EUROFUNG)"/>
    <property type="match status" value="1"/>
</dbReference>
<feature type="compositionally biased region" description="Low complexity" evidence="1">
    <location>
        <begin position="474"/>
        <end position="487"/>
    </location>
</feature>
<dbReference type="PANTHER" id="PTHR38697:SF1">
    <property type="entry name" value="NUCLEAR PORE COMPLEX PROTEIN SIMILAR TO S. CEREVISIAE NUP2 (EUROFUNG)"/>
    <property type="match status" value="1"/>
</dbReference>
<feature type="compositionally biased region" description="Basic and acidic residues" evidence="1">
    <location>
        <begin position="785"/>
        <end position="800"/>
    </location>
</feature>
<feature type="compositionally biased region" description="Low complexity" evidence="1">
    <location>
        <begin position="224"/>
        <end position="252"/>
    </location>
</feature>
<feature type="compositionally biased region" description="Basic and acidic residues" evidence="1">
    <location>
        <begin position="973"/>
        <end position="985"/>
    </location>
</feature>
<feature type="compositionally biased region" description="Low complexity" evidence="1">
    <location>
        <begin position="841"/>
        <end position="876"/>
    </location>
</feature>
<feature type="compositionally biased region" description="Basic and acidic residues" evidence="1">
    <location>
        <begin position="1041"/>
        <end position="1051"/>
    </location>
</feature>
<feature type="compositionally biased region" description="Polar residues" evidence="1">
    <location>
        <begin position="573"/>
        <end position="586"/>
    </location>
</feature>
<sequence length="1468" mass="149823">MSGKRANLFGQGRPEDPYNERDVPDDAPQRATAAQLAARNVSTTTATAAMVDKYNPAHHKAVRTRHMLHQRALANATNQGLSQSMNFGGGQQAAPGGFNFGATAPIGGGAENGANGSGGMFGGFGNSTTNSFPPPAPASDSNNMFTSNSFTFGADNQSSNQQSGNGFNFSAGTPTNNPFGALNGGAPATNGASTAFGGSGSIFGSQPAGNPFGGLQNNASSAPGSTGMFGTTNGTSTTPFSFGGAGSSAAPEPSTPAPASPFSFGGNAAATSTPSFQFGATPAPATPSGGFQFGGNNSAAAPAATPAPASTGMFGFGGGATQNGSATPALAPAFGGSGATSEAQKNESTPAPASTGLFSFGATATPKPAEPATPAPATNMFGGASTPAPANSLFSGLQTPAEPSTPKFSFGQTQEAPKAQESTPKFSFGQTQETSQPAETAADSAPKFSFGQTSKAAEPAADSTPKFSFGQTQEAPKPAEPAANAPKFSFGQTQEAPKEPAAVTPSFFNNVKPTEPDAPKSNPFGGLAKPADTPAPNFGNMFGASQNKDTAPKETGKPASTSLFDAPAAPKTNLFSGFGTPQPTKTAENEQAKAGMFTAPPKASGFIFGAANAQEPATPSKVPEVRETPAQQPLAKEPSNPFASLSGSSSSGGGIFGSQKAQPPASPTPAKAAAPTSNTSVAPQLPKIGKLNVPKDWVMEEVAVPQNADETSNYIIQLATQLQHMNLKYLEMISNVPALADWSNLSIWHHTQSRALKTKIDDAKKQRAAAKGVTGFESALSTKRKVNEESFEESSKRSRPTEPSTPTPKLSMPPTTTPKAAPPATATSNLFSKAISKGATPEKSAPELPEAAAPSTGFTPSFSASAGPSAPKPSTTGFTPSFSASTGSAAPKATPTSGATNGADGSKSMTASTGFTPSFGASKTSAASTGFTPSFGAPKTASSGGFTPSFGGSSSGGNVDFMAAFAKTAKTYEQLRDERKKKAKDEDYDSDDESEEQWSARWDKEEAERRAKEKEAVASASGFSLPASTNVSGATTPTPEATKESAKEAAEPKPSTSANLFANLAKPASGDSTPNMFRAASPAASTTGGRSVFDTPAAPSPSGNLFGHLSSGPSSTHQDDTDEDEDEHDDQSQAVGSTGSTSPKRNFGDSETESDDASSKKQDTAPKKGSLLSRMTRADDVDSEAEKENDKPGSIFGQTNGASTPTNKPFAFFNFDAAGANTAPPKNTFAGDQTFKVGSPIKFGGAPATEKKKDGPTFQFQPATPSPAEFSTTPAKPPPSGSLFNFGSASSLAPPNFGASAPSSVPSSVFSSRAGTPAAETEANKDAAAADDEEGEKHEQVDLSQLTAEEKETNDVVFHIDLALAKQQVDQGDGTKKWENFARGPLWILKDKATGKCFVRIRIPSGATPLNYSILPALRSTVAGGSRKMVQATRPGKDKGLTPVYFAVKSPEVAEEFSKKYNESMPSN</sequence>
<dbReference type="Gene3D" id="2.30.29.30">
    <property type="entry name" value="Pleckstrin-homology domain (PH domain)/Phosphotyrosine-binding domain (PTB)"/>
    <property type="match status" value="1"/>
</dbReference>
<keyword evidence="3" id="KW-1185">Reference proteome</keyword>
<gene>
    <name evidence="2" type="ORF">N0V91_003765</name>
</gene>
<dbReference type="Proteomes" id="UP001140510">
    <property type="component" value="Unassembled WGS sequence"/>
</dbReference>
<feature type="compositionally biased region" description="Acidic residues" evidence="1">
    <location>
        <begin position="986"/>
        <end position="996"/>
    </location>
</feature>
<feature type="compositionally biased region" description="Low complexity" evidence="1">
    <location>
        <begin position="1299"/>
        <end position="1312"/>
    </location>
</feature>
<feature type="region of interest" description="Disordered" evidence="1">
    <location>
        <begin position="780"/>
        <end position="825"/>
    </location>
</feature>
<feature type="compositionally biased region" description="Basic and acidic residues" evidence="1">
    <location>
        <begin position="13"/>
        <end position="28"/>
    </location>
</feature>
<feature type="compositionally biased region" description="Polar residues" evidence="1">
    <location>
        <begin position="877"/>
        <end position="900"/>
    </location>
</feature>
<feature type="compositionally biased region" description="Polar residues" evidence="1">
    <location>
        <begin position="269"/>
        <end position="278"/>
    </location>
</feature>
<feature type="region of interest" description="Disordered" evidence="1">
    <location>
        <begin position="614"/>
        <end position="687"/>
    </location>
</feature>
<feature type="compositionally biased region" description="Polar residues" evidence="1">
    <location>
        <begin position="1282"/>
        <end position="1293"/>
    </location>
</feature>
<feature type="region of interest" description="Disordered" evidence="1">
    <location>
        <begin position="207"/>
        <end position="306"/>
    </location>
</feature>
<feature type="compositionally biased region" description="Basic and acidic residues" evidence="1">
    <location>
        <begin position="1157"/>
        <end position="1166"/>
    </location>
</feature>
<feature type="region of interest" description="Disordered" evidence="1">
    <location>
        <begin position="1"/>
        <end position="29"/>
    </location>
</feature>
<feature type="compositionally biased region" description="Polar residues" evidence="1">
    <location>
        <begin position="1196"/>
        <end position="1207"/>
    </location>
</feature>